<keyword evidence="9" id="KW-1185">Reference proteome</keyword>
<dbReference type="SUPFAM" id="SSF109604">
    <property type="entry name" value="HD-domain/PDEase-like"/>
    <property type="match status" value="1"/>
</dbReference>
<keyword evidence="2" id="KW-0479">Metal-binding</keyword>
<dbReference type="GO" id="GO:0000166">
    <property type="term" value="F:nucleotide binding"/>
    <property type="evidence" value="ECO:0007669"/>
    <property type="project" value="UniProtKB-KW"/>
</dbReference>
<dbReference type="GO" id="GO:0046872">
    <property type="term" value="F:metal ion binding"/>
    <property type="evidence" value="ECO:0007669"/>
    <property type="project" value="UniProtKB-KW"/>
</dbReference>
<feature type="domain" description="HD/PDEase" evidence="7">
    <location>
        <begin position="26"/>
        <end position="153"/>
    </location>
</feature>
<protein>
    <recommendedName>
        <fullName evidence="1">bis(5'-nucleosyl)-tetraphosphatase (symmetrical)</fullName>
        <ecNumber evidence="1">3.6.1.41</ecNumber>
    </recommendedName>
</protein>
<dbReference type="Gene3D" id="1.10.3210.10">
    <property type="entry name" value="Hypothetical protein af1432"/>
    <property type="match status" value="1"/>
</dbReference>
<evidence type="ECO:0000256" key="6">
    <source>
        <dbReference type="ARBA" id="ARBA00049417"/>
    </source>
</evidence>
<evidence type="ECO:0000256" key="1">
    <source>
        <dbReference type="ARBA" id="ARBA00012506"/>
    </source>
</evidence>
<dbReference type="STRING" id="1329250.WOSG25_040320"/>
<dbReference type="InterPro" id="IPR006674">
    <property type="entry name" value="HD_domain"/>
</dbReference>
<organism evidence="8 9">
    <name type="scientific">Weissella oryzae (strain DSM 25784 / JCM 18191 / LMG 30913 / SG25)</name>
    <dbReference type="NCBI Taxonomy" id="1329250"/>
    <lineage>
        <taxon>Bacteria</taxon>
        <taxon>Bacillati</taxon>
        <taxon>Bacillota</taxon>
        <taxon>Bacilli</taxon>
        <taxon>Lactobacillales</taxon>
        <taxon>Lactobacillaceae</taxon>
        <taxon>Weissella</taxon>
    </lineage>
</organism>
<dbReference type="PANTHER" id="PTHR35795">
    <property type="entry name" value="SLR1885 PROTEIN"/>
    <property type="match status" value="1"/>
</dbReference>
<dbReference type="AlphaFoldDB" id="A0A069CT59"/>
<keyword evidence="5" id="KW-0408">Iron</keyword>
<name>A0A069CT59_WEIOS</name>
<dbReference type="eggNOG" id="COG1713">
    <property type="taxonomic scope" value="Bacteria"/>
</dbReference>
<proteinExistence type="predicted"/>
<dbReference type="CDD" id="cd00077">
    <property type="entry name" value="HDc"/>
    <property type="match status" value="1"/>
</dbReference>
<dbReference type="Proteomes" id="UP000030643">
    <property type="component" value="Unassembled WGS sequence"/>
</dbReference>
<evidence type="ECO:0000256" key="4">
    <source>
        <dbReference type="ARBA" id="ARBA00022801"/>
    </source>
</evidence>
<gene>
    <name evidence="8" type="ORF">WOSG25_040320</name>
</gene>
<dbReference type="Pfam" id="PF01966">
    <property type="entry name" value="HD"/>
    <property type="match status" value="1"/>
</dbReference>
<accession>A0A069CT59</accession>
<evidence type="ECO:0000313" key="8">
    <source>
        <dbReference type="EMBL" id="GAK30592.1"/>
    </source>
</evidence>
<dbReference type="SMART" id="SM00471">
    <property type="entry name" value="HDc"/>
    <property type="match status" value="1"/>
</dbReference>
<evidence type="ECO:0000256" key="3">
    <source>
        <dbReference type="ARBA" id="ARBA00022741"/>
    </source>
</evidence>
<dbReference type="GO" id="GO:0008803">
    <property type="term" value="F:bis(5'-nucleosyl)-tetraphosphatase (symmetrical) activity"/>
    <property type="evidence" value="ECO:0007669"/>
    <property type="project" value="UniProtKB-EC"/>
</dbReference>
<dbReference type="PANTHER" id="PTHR35795:SF1">
    <property type="entry name" value="BIS(5'-NUCLEOSYL)-TETRAPHOSPHATASE, SYMMETRICAL"/>
    <property type="match status" value="1"/>
</dbReference>
<dbReference type="EMBL" id="DF820487">
    <property type="protein sequence ID" value="GAK30592.1"/>
    <property type="molecule type" value="Genomic_DNA"/>
</dbReference>
<keyword evidence="3" id="KW-0547">Nucleotide-binding</keyword>
<dbReference type="EC" id="3.6.1.41" evidence="1"/>
<dbReference type="InterPro" id="IPR003607">
    <property type="entry name" value="HD/PDEase_dom"/>
</dbReference>
<evidence type="ECO:0000256" key="2">
    <source>
        <dbReference type="ARBA" id="ARBA00022723"/>
    </source>
</evidence>
<evidence type="ECO:0000313" key="9">
    <source>
        <dbReference type="Proteomes" id="UP000030643"/>
    </source>
</evidence>
<keyword evidence="4 8" id="KW-0378">Hydrolase</keyword>
<sequence>MTEINYQMNIFAGNRNDLLEKIKAAMSVKRYEHVLRVETMALQLAEKWGVPAEIASIAALVHDYAKERSDGDFLTVIREKQLSPTLIPWGNNIWHGIVGAEMIKDDLKIMHEDILDAVRNHTTGAVYMSKLSQIIYMADYIEVGREFPGVAEVRALAFEDLAASVGWQTRHTLSYLIDKQVPVYPGTLETYNTWSI</sequence>
<evidence type="ECO:0000259" key="7">
    <source>
        <dbReference type="SMART" id="SM00471"/>
    </source>
</evidence>
<reference evidence="9" key="1">
    <citation type="journal article" date="2014" name="Genome Announc.">
        <title>Draft genome sequence of Weissella oryzae SG25T, isolated from fermented rice grains.</title>
        <authorList>
            <person name="Tanizawa Y."/>
            <person name="Fujisawa T."/>
            <person name="Mochizuki T."/>
            <person name="Kaminuma E."/>
            <person name="Suzuki Y."/>
            <person name="Nakamura Y."/>
            <person name="Tohno M."/>
        </authorList>
    </citation>
    <scope>NUCLEOTIDE SEQUENCE [LARGE SCALE GENOMIC DNA]</scope>
    <source>
        <strain evidence="9">DSM 25784 / JCM 18191 / LMG 30913 / SG25</strain>
    </source>
</reference>
<dbReference type="RefSeq" id="WP_045476565.1">
    <property type="nucleotide sequence ID" value="NZ_DF820487.1"/>
</dbReference>
<dbReference type="OrthoDB" id="9782134at2"/>
<dbReference type="InterPro" id="IPR051094">
    <property type="entry name" value="Diverse_Catalytic_Enzymes"/>
</dbReference>
<dbReference type="NCBIfam" id="TIGR00488">
    <property type="entry name" value="bis(5'-nucleosyl)-tetraphosphatase (symmetrical) YqeK"/>
    <property type="match status" value="1"/>
</dbReference>
<dbReference type="InterPro" id="IPR005249">
    <property type="entry name" value="YqeK"/>
</dbReference>
<comment type="catalytic activity">
    <reaction evidence="6">
        <text>P(1),P(4)-bis(5'-adenosyl) tetraphosphate + H2O = 2 ADP + 2 H(+)</text>
        <dbReference type="Rhea" id="RHEA:24252"/>
        <dbReference type="ChEBI" id="CHEBI:15377"/>
        <dbReference type="ChEBI" id="CHEBI:15378"/>
        <dbReference type="ChEBI" id="CHEBI:58141"/>
        <dbReference type="ChEBI" id="CHEBI:456216"/>
        <dbReference type="EC" id="3.6.1.41"/>
    </reaction>
</comment>
<evidence type="ECO:0000256" key="5">
    <source>
        <dbReference type="ARBA" id="ARBA00023004"/>
    </source>
</evidence>